<proteinExistence type="predicted"/>
<reference evidence="2 3" key="1">
    <citation type="journal article" date="2017" name="BMC Biol.">
        <title>Genomic innovations, transcriptional plasticity and gene loss underlying the evolution and divergence of two highly polyphagous and invasive Helicoverpa pest species.</title>
        <authorList>
            <person name="Pearce S.L."/>
            <person name="Clarke D.F."/>
            <person name="East P.D."/>
            <person name="Elfekih S."/>
            <person name="Gordon K.H."/>
            <person name="Jermiin L.S."/>
            <person name="McGaughran A."/>
            <person name="Oakeshott J.G."/>
            <person name="Papanikolaou A."/>
            <person name="Perera O.P."/>
            <person name="Rane R.V."/>
            <person name="Richards S."/>
            <person name="Tay W.T."/>
            <person name="Walsh T.K."/>
            <person name="Anderson A."/>
            <person name="Anderson C.J."/>
            <person name="Asgari S."/>
            <person name="Board P.G."/>
            <person name="Bretschneider A."/>
            <person name="Campbell P.M."/>
            <person name="Chertemps T."/>
            <person name="Christeller J.T."/>
            <person name="Coppin C.W."/>
            <person name="Downes S.J."/>
            <person name="Duan G."/>
            <person name="Farnsworth C.A."/>
            <person name="Good R.T."/>
            <person name="Han L.B."/>
            <person name="Han Y.C."/>
            <person name="Hatje K."/>
            <person name="Horne I."/>
            <person name="Huang Y.P."/>
            <person name="Hughes D.S."/>
            <person name="Jacquin-Joly E."/>
            <person name="James W."/>
            <person name="Jhangiani S."/>
            <person name="Kollmar M."/>
            <person name="Kuwar S.S."/>
            <person name="Li S."/>
            <person name="Liu N.Y."/>
            <person name="Maibeche M.T."/>
            <person name="Miller J.R."/>
            <person name="Montagne N."/>
            <person name="Perry T."/>
            <person name="Qu J."/>
            <person name="Song S.V."/>
            <person name="Sutton G.G."/>
            <person name="Vogel H."/>
            <person name="Walenz B.P."/>
            <person name="Xu W."/>
            <person name="Zhang H.J."/>
            <person name="Zou Z."/>
            <person name="Batterham P."/>
            <person name="Edwards O.R."/>
            <person name="Feyereisen R."/>
            <person name="Gibbs R.A."/>
            <person name="Heckel D.G."/>
            <person name="McGrath A."/>
            <person name="Robin C."/>
            <person name="Scherer S.E."/>
            <person name="Worley K.C."/>
            <person name="Wu Y.D."/>
        </authorList>
    </citation>
    <scope>NUCLEOTIDE SEQUENCE [LARGE SCALE GENOMIC DNA]</scope>
    <source>
        <strain evidence="2">Harm_GR_Male_#8</strain>
        <tissue evidence="2">Whole organism</tissue>
    </source>
</reference>
<accession>A0A2W1BJH0</accession>
<evidence type="ECO:0000313" key="3">
    <source>
        <dbReference type="Proteomes" id="UP000249218"/>
    </source>
</evidence>
<evidence type="ECO:0000313" key="2">
    <source>
        <dbReference type="EMBL" id="PZC73407.1"/>
    </source>
</evidence>
<feature type="transmembrane region" description="Helical" evidence="1">
    <location>
        <begin position="21"/>
        <end position="43"/>
    </location>
</feature>
<dbReference type="AlphaFoldDB" id="A0A2W1BJH0"/>
<protein>
    <submittedName>
        <fullName evidence="2">Uncharacterized protein</fullName>
    </submittedName>
</protein>
<evidence type="ECO:0000256" key="1">
    <source>
        <dbReference type="SAM" id="Phobius"/>
    </source>
</evidence>
<name>A0A2W1BJH0_HELAM</name>
<organism evidence="2 3">
    <name type="scientific">Helicoverpa armigera</name>
    <name type="common">Cotton bollworm</name>
    <name type="synonym">Heliothis armigera</name>
    <dbReference type="NCBI Taxonomy" id="29058"/>
    <lineage>
        <taxon>Eukaryota</taxon>
        <taxon>Metazoa</taxon>
        <taxon>Ecdysozoa</taxon>
        <taxon>Arthropoda</taxon>
        <taxon>Hexapoda</taxon>
        <taxon>Insecta</taxon>
        <taxon>Pterygota</taxon>
        <taxon>Neoptera</taxon>
        <taxon>Endopterygota</taxon>
        <taxon>Lepidoptera</taxon>
        <taxon>Glossata</taxon>
        <taxon>Ditrysia</taxon>
        <taxon>Noctuoidea</taxon>
        <taxon>Noctuidae</taxon>
        <taxon>Heliothinae</taxon>
        <taxon>Helicoverpa</taxon>
    </lineage>
</organism>
<keyword evidence="3" id="KW-1185">Reference proteome</keyword>
<gene>
    <name evidence="2" type="primary">HaOG209540</name>
    <name evidence="2" type="ORF">B5X24_HaOG209540</name>
</gene>
<keyword evidence="1" id="KW-0472">Membrane</keyword>
<dbReference type="Proteomes" id="UP000249218">
    <property type="component" value="Unassembled WGS sequence"/>
</dbReference>
<sequence length="106" mass="13134">MRLLRRHFRTQFRSLGSLRFWICHLFFSLYCFVYFISSLEIHYRISFRLRFRRLIREIIDAALKIYLCNLLEEVADNLVFLVEVFKKYGDDQRMSNNRSWKNRAKD</sequence>
<keyword evidence="1" id="KW-0812">Transmembrane</keyword>
<keyword evidence="1" id="KW-1133">Transmembrane helix</keyword>
<dbReference type="EMBL" id="KZ150106">
    <property type="protein sequence ID" value="PZC73407.1"/>
    <property type="molecule type" value="Genomic_DNA"/>
</dbReference>